<dbReference type="eggNOG" id="ENOG502T7H8">
    <property type="taxonomic scope" value="Eukaryota"/>
</dbReference>
<organism evidence="2 3">
    <name type="scientific">Colletotrichum fioriniae PJ7</name>
    <dbReference type="NCBI Taxonomy" id="1445577"/>
    <lineage>
        <taxon>Eukaryota</taxon>
        <taxon>Fungi</taxon>
        <taxon>Dikarya</taxon>
        <taxon>Ascomycota</taxon>
        <taxon>Pezizomycotina</taxon>
        <taxon>Sordariomycetes</taxon>
        <taxon>Hypocreomycetidae</taxon>
        <taxon>Glomerellales</taxon>
        <taxon>Glomerellaceae</taxon>
        <taxon>Colletotrichum</taxon>
        <taxon>Colletotrichum acutatum species complex</taxon>
    </lineage>
</organism>
<dbReference type="InterPro" id="IPR045518">
    <property type="entry name" value="2EXR"/>
</dbReference>
<proteinExistence type="predicted"/>
<dbReference type="OrthoDB" id="4799815at2759"/>
<dbReference type="Proteomes" id="UP000020467">
    <property type="component" value="Unassembled WGS sequence"/>
</dbReference>
<dbReference type="HOGENOM" id="CLU_829016_0_0_1"/>
<dbReference type="AlphaFoldDB" id="A0A010RYJ7"/>
<reference evidence="2 3" key="1">
    <citation type="submission" date="2014-02" db="EMBL/GenBank/DDBJ databases">
        <title>The genome sequence of Colletotrichum fioriniae PJ7.</title>
        <authorList>
            <person name="Baroncelli R."/>
            <person name="Thon M.R."/>
        </authorList>
    </citation>
    <scope>NUCLEOTIDE SEQUENCE [LARGE SCALE GENOMIC DNA]</scope>
    <source>
        <strain evidence="2 3">PJ7</strain>
    </source>
</reference>
<dbReference type="EMBL" id="JARH01000726">
    <property type="protein sequence ID" value="EXF77348.1"/>
    <property type="molecule type" value="Genomic_DNA"/>
</dbReference>
<evidence type="ECO:0000259" key="1">
    <source>
        <dbReference type="Pfam" id="PF20150"/>
    </source>
</evidence>
<sequence>MIDFVLFPNLPLELQDKVWEAALPPPAPTAFHVQLARHPMGRAEDGSIDRYNIKDRVLLYRLRTSGPPHLSDRDCVMSTLFGMLFACHRSYLVATRALQFIKPSHPFLLRGGDSSSYTLILRGGDSLGAYHMAVDAMRDLITLNTGWQWPCRLISTAGVFRLHVPTPLRCLALAWPGPHQVGPSDGRSSFYNSEALNGLLTLWGSRTLRALYVVVDPAHLREAEKPWPAPGDRWGVPMYPGADTILEDYLASLEVDTSSQAKYLFQRGNRRYFEVSAEQVARSGGLGEVVELLESARRRLTPTVSQGVHQEHLTQALESETVPCRCRILSWRQSS</sequence>
<dbReference type="KEGG" id="cfj:CFIO01_10121"/>
<keyword evidence="3" id="KW-1185">Reference proteome</keyword>
<gene>
    <name evidence="2" type="ORF">CFIO01_10121</name>
</gene>
<feature type="domain" description="2EXR" evidence="1">
    <location>
        <begin position="4"/>
        <end position="97"/>
    </location>
</feature>
<comment type="caution">
    <text evidence="2">The sequence shown here is derived from an EMBL/GenBank/DDBJ whole genome shotgun (WGS) entry which is preliminary data.</text>
</comment>
<protein>
    <recommendedName>
        <fullName evidence="1">2EXR domain-containing protein</fullName>
    </recommendedName>
</protein>
<evidence type="ECO:0000313" key="2">
    <source>
        <dbReference type="EMBL" id="EXF77348.1"/>
    </source>
</evidence>
<accession>A0A010RYJ7</accession>
<name>A0A010RYJ7_9PEZI</name>
<dbReference type="Pfam" id="PF20150">
    <property type="entry name" value="2EXR"/>
    <property type="match status" value="1"/>
</dbReference>
<evidence type="ECO:0000313" key="3">
    <source>
        <dbReference type="Proteomes" id="UP000020467"/>
    </source>
</evidence>